<dbReference type="AlphaFoldDB" id="A0A4R2JYH8"/>
<evidence type="ECO:0000256" key="1">
    <source>
        <dbReference type="SAM" id="Coils"/>
    </source>
</evidence>
<evidence type="ECO:0000313" key="3">
    <source>
        <dbReference type="Proteomes" id="UP000295680"/>
    </source>
</evidence>
<sequence>MPRKPTPPPRAELAKVRAAAKRLADLETKVEQARAERNALMAAARQAGATGDQLADAAGIARRNVLAAISAAPDASDQEHENSR</sequence>
<keyword evidence="3" id="KW-1185">Reference proteome</keyword>
<reference evidence="2 3" key="1">
    <citation type="submission" date="2019-03" db="EMBL/GenBank/DDBJ databases">
        <title>Genomic Encyclopedia of Type Strains, Phase IV (KMG-IV): sequencing the most valuable type-strain genomes for metagenomic binning, comparative biology and taxonomic classification.</title>
        <authorList>
            <person name="Goeker M."/>
        </authorList>
    </citation>
    <scope>NUCLEOTIDE SEQUENCE [LARGE SCALE GENOMIC DNA]</scope>
    <source>
        <strain evidence="2 3">DSM 45934</strain>
    </source>
</reference>
<name>A0A4R2JYH8_9PSEU</name>
<evidence type="ECO:0000313" key="2">
    <source>
        <dbReference type="EMBL" id="TCO64934.1"/>
    </source>
</evidence>
<organism evidence="2 3">
    <name type="scientific">Actinocrispum wychmicini</name>
    <dbReference type="NCBI Taxonomy" id="1213861"/>
    <lineage>
        <taxon>Bacteria</taxon>
        <taxon>Bacillati</taxon>
        <taxon>Actinomycetota</taxon>
        <taxon>Actinomycetes</taxon>
        <taxon>Pseudonocardiales</taxon>
        <taxon>Pseudonocardiaceae</taxon>
        <taxon>Actinocrispum</taxon>
    </lineage>
</organism>
<proteinExistence type="predicted"/>
<accession>A0A4R2JYH8</accession>
<comment type="caution">
    <text evidence="2">The sequence shown here is derived from an EMBL/GenBank/DDBJ whole genome shotgun (WGS) entry which is preliminary data.</text>
</comment>
<dbReference type="EMBL" id="SLWS01000001">
    <property type="protein sequence ID" value="TCO64934.1"/>
    <property type="molecule type" value="Genomic_DNA"/>
</dbReference>
<dbReference type="Proteomes" id="UP000295680">
    <property type="component" value="Unassembled WGS sequence"/>
</dbReference>
<dbReference type="RefSeq" id="WP_132110999.1">
    <property type="nucleotide sequence ID" value="NZ_SLWS01000001.1"/>
</dbReference>
<gene>
    <name evidence="2" type="ORF">EV192_101718</name>
</gene>
<protein>
    <submittedName>
        <fullName evidence="2">Uncharacterized protein</fullName>
    </submittedName>
</protein>
<feature type="coiled-coil region" evidence="1">
    <location>
        <begin position="16"/>
        <end position="43"/>
    </location>
</feature>
<keyword evidence="1" id="KW-0175">Coiled coil</keyword>